<dbReference type="AlphaFoldDB" id="A0A0N8GG61"/>
<gene>
    <name evidence="1" type="ORF">AM506_21360</name>
</gene>
<dbReference type="RefSeq" id="WP_060675116.1">
    <property type="nucleotide sequence ID" value="NZ_LIXZ01000039.1"/>
</dbReference>
<sequence>MSVVFNDLLISYRQIWKNRMLMEDDFSAEQVLKEAIKRELEDANSHPRVRKSIEVKYFTSTKRITESTLTNDDKVALIQLHIEMADGLMKERNL</sequence>
<proteinExistence type="predicted"/>
<evidence type="ECO:0000313" key="1">
    <source>
        <dbReference type="EMBL" id="KPL57602.1"/>
    </source>
</evidence>
<comment type="caution">
    <text evidence="1">The sequence shown here is derived from an EMBL/GenBank/DDBJ whole genome shotgun (WGS) entry which is preliminary data.</text>
</comment>
<dbReference type="Proteomes" id="UP000050398">
    <property type="component" value="Unassembled WGS sequence"/>
</dbReference>
<reference evidence="1 2" key="1">
    <citation type="submission" date="2015-08" db="EMBL/GenBank/DDBJ databases">
        <title>Draft Genome Sequence of Bacillus vietnamensis UCD-SED5.</title>
        <authorList>
            <person name="Lee R.D."/>
            <person name="Jospin G."/>
            <person name="Lang J.M."/>
            <person name="Coil D.A."/>
            <person name="Eisen J.A."/>
        </authorList>
    </citation>
    <scope>NUCLEOTIDE SEQUENCE [LARGE SCALE GENOMIC DNA]</scope>
    <source>
        <strain evidence="1 2">UCD-SED5</strain>
    </source>
</reference>
<name>A0A0N8GG61_9BACI</name>
<dbReference type="PATRIC" id="fig|218284.4.peg.3081"/>
<organism evidence="1 2">
    <name type="scientific">Rossellomorea vietnamensis</name>
    <dbReference type="NCBI Taxonomy" id="218284"/>
    <lineage>
        <taxon>Bacteria</taxon>
        <taxon>Bacillati</taxon>
        <taxon>Bacillota</taxon>
        <taxon>Bacilli</taxon>
        <taxon>Bacillales</taxon>
        <taxon>Bacillaceae</taxon>
        <taxon>Rossellomorea</taxon>
    </lineage>
</organism>
<evidence type="ECO:0000313" key="2">
    <source>
        <dbReference type="Proteomes" id="UP000050398"/>
    </source>
</evidence>
<dbReference type="OrthoDB" id="2454083at2"/>
<dbReference type="EMBL" id="LIXZ01000039">
    <property type="protein sequence ID" value="KPL57602.1"/>
    <property type="molecule type" value="Genomic_DNA"/>
</dbReference>
<accession>A0A0N8GG61</accession>
<protein>
    <submittedName>
        <fullName evidence="1">Uncharacterized protein</fullName>
    </submittedName>
</protein>